<sequence length="103" mass="11607">MARPDKYVGVQNEVNGGMTTIGKIIRDAWVFGLIEETETCEGWNFAGVDALLDKVNKEWDKYGCLVSNLPPELSEKHKRIHDKAIKEARASGWNGEVETEDEK</sequence>
<dbReference type="EMBL" id="QFXC01000007">
    <property type="protein sequence ID" value="RDH84796.1"/>
    <property type="molecule type" value="Genomic_DNA"/>
</dbReference>
<proteinExistence type="predicted"/>
<reference evidence="1 2" key="1">
    <citation type="journal article" date="2018" name="ISME J.">
        <title>Endosymbiont genomes yield clues of tubeworm success.</title>
        <authorList>
            <person name="Li Y."/>
            <person name="Liles M.R."/>
            <person name="Halanych K.M."/>
        </authorList>
    </citation>
    <scope>NUCLEOTIDE SEQUENCE [LARGE SCALE GENOMIC DNA]</scope>
    <source>
        <strain evidence="1">A1464</strain>
    </source>
</reference>
<gene>
    <name evidence="1" type="ORF">DIZ80_04840</name>
</gene>
<keyword evidence="2" id="KW-1185">Reference proteome</keyword>
<comment type="caution">
    <text evidence="1">The sequence shown here is derived from an EMBL/GenBank/DDBJ whole genome shotgun (WGS) entry which is preliminary data.</text>
</comment>
<evidence type="ECO:0000313" key="1">
    <source>
        <dbReference type="EMBL" id="RDH84796.1"/>
    </source>
</evidence>
<organism evidence="1 2">
    <name type="scientific">endosymbiont of Galathealinum brachiosum</name>
    <dbReference type="NCBI Taxonomy" id="2200906"/>
    <lineage>
        <taxon>Bacteria</taxon>
        <taxon>Pseudomonadati</taxon>
        <taxon>Pseudomonadota</taxon>
        <taxon>Gammaproteobacteria</taxon>
        <taxon>sulfur-oxidizing symbionts</taxon>
    </lineage>
</organism>
<evidence type="ECO:0000313" key="2">
    <source>
        <dbReference type="Proteomes" id="UP000254266"/>
    </source>
</evidence>
<name>A0A370DKW5_9GAMM</name>
<accession>A0A370DKW5</accession>
<protein>
    <submittedName>
        <fullName evidence="1">Uncharacterized protein</fullName>
    </submittedName>
</protein>
<dbReference type="AlphaFoldDB" id="A0A370DKW5"/>
<dbReference type="Proteomes" id="UP000254266">
    <property type="component" value="Unassembled WGS sequence"/>
</dbReference>